<comment type="similarity">
    <text evidence="1">Belongs to the C/M/P thioester hydrolase family.</text>
</comment>
<protein>
    <submittedName>
        <fullName evidence="5">Thioesterase/thiol ester dehydrase-isomerase</fullName>
    </submittedName>
</protein>
<evidence type="ECO:0000256" key="1">
    <source>
        <dbReference type="ARBA" id="ARBA00006538"/>
    </source>
</evidence>
<dbReference type="GO" id="GO:0005782">
    <property type="term" value="C:peroxisomal matrix"/>
    <property type="evidence" value="ECO:0007669"/>
    <property type="project" value="UniProtKB-SubCell"/>
</dbReference>
<evidence type="ECO:0000313" key="6">
    <source>
        <dbReference type="Proteomes" id="UP000799439"/>
    </source>
</evidence>
<dbReference type="SUPFAM" id="SSF54637">
    <property type="entry name" value="Thioesterase/thiol ester dehydrase-isomerase"/>
    <property type="match status" value="2"/>
</dbReference>
<dbReference type="OrthoDB" id="68328at2759"/>
<dbReference type="InterPro" id="IPR029069">
    <property type="entry name" value="HotDog_dom_sf"/>
</dbReference>
<dbReference type="GO" id="GO:0009062">
    <property type="term" value="P:fatty acid catabolic process"/>
    <property type="evidence" value="ECO:0007669"/>
    <property type="project" value="TreeGrafter"/>
</dbReference>
<evidence type="ECO:0000259" key="3">
    <source>
        <dbReference type="Pfam" id="PF13622"/>
    </source>
</evidence>
<keyword evidence="6" id="KW-1185">Reference proteome</keyword>
<name>A0A9P4ISK4_9PEZI</name>
<dbReference type="GO" id="GO:0047617">
    <property type="term" value="F:fatty acyl-CoA hydrolase activity"/>
    <property type="evidence" value="ECO:0007669"/>
    <property type="project" value="InterPro"/>
</dbReference>
<gene>
    <name evidence="5" type="ORF">K461DRAFT_272552</name>
</gene>
<dbReference type="Proteomes" id="UP000799439">
    <property type="component" value="Unassembled WGS sequence"/>
</dbReference>
<reference evidence="5" key="1">
    <citation type="journal article" date="2020" name="Stud. Mycol.">
        <title>101 Dothideomycetes genomes: a test case for predicting lifestyles and emergence of pathogens.</title>
        <authorList>
            <person name="Haridas S."/>
            <person name="Albert R."/>
            <person name="Binder M."/>
            <person name="Bloem J."/>
            <person name="Labutti K."/>
            <person name="Salamov A."/>
            <person name="Andreopoulos B."/>
            <person name="Baker S."/>
            <person name="Barry K."/>
            <person name="Bills G."/>
            <person name="Bluhm B."/>
            <person name="Cannon C."/>
            <person name="Castanera R."/>
            <person name="Culley D."/>
            <person name="Daum C."/>
            <person name="Ezra D."/>
            <person name="Gonzalez J."/>
            <person name="Henrissat B."/>
            <person name="Kuo A."/>
            <person name="Liang C."/>
            <person name="Lipzen A."/>
            <person name="Lutzoni F."/>
            <person name="Magnuson J."/>
            <person name="Mondo S."/>
            <person name="Nolan M."/>
            <person name="Ohm R."/>
            <person name="Pangilinan J."/>
            <person name="Park H.-J."/>
            <person name="Ramirez L."/>
            <person name="Alfaro M."/>
            <person name="Sun H."/>
            <person name="Tritt A."/>
            <person name="Yoshinaga Y."/>
            <person name="Zwiers L.-H."/>
            <person name="Turgeon B."/>
            <person name="Goodwin S."/>
            <person name="Spatafora J."/>
            <person name="Crous P."/>
            <person name="Grigoriev I."/>
        </authorList>
    </citation>
    <scope>NUCLEOTIDE SEQUENCE</scope>
    <source>
        <strain evidence="5">CBS 260.36</strain>
    </source>
</reference>
<sequence length="344" mass="38608">MAPPEDGNQYLPFVDLMDIEKINQVTYRSKALPYSPNSYGRAYGGHVYAQAVWAAAQTVDKGFVIHNVTGWFILAGLTNVPFVYTVELIRNGKSYCTRIVNVTQADGQGICFTCTCSFKRAEDSPMDVQDTIDLWDEYAVVLKGTKEQDWPEAPGVDVPLYWKRMRETGINDAFPGLDRRKVEMGPYNDMRHPLSRRQLLFYRISGSLPADADPNLHACAHLYASDINSLYIVANHLDVGDKFTQAASISHTVVFHVPDHELLMQTPGENAKGGNEALWYCKEDWTSRAADGRGMHHGRLVGPGGRHVATTWQEGMVRLGKEATKEKEFVRFDKPGAERPRVKL</sequence>
<dbReference type="Pfam" id="PF13622">
    <property type="entry name" value="4HBT_3"/>
    <property type="match status" value="1"/>
</dbReference>
<dbReference type="Pfam" id="PF20789">
    <property type="entry name" value="4HBT_3C"/>
    <property type="match status" value="1"/>
</dbReference>
<dbReference type="CDD" id="cd03444">
    <property type="entry name" value="Thioesterase_II_repeat1"/>
    <property type="match status" value="1"/>
</dbReference>
<dbReference type="InterPro" id="IPR049449">
    <property type="entry name" value="TesB_ACOT8-like_N"/>
</dbReference>
<dbReference type="InterPro" id="IPR049450">
    <property type="entry name" value="ACOT8-like_C"/>
</dbReference>
<keyword evidence="2" id="KW-0378">Hydrolase</keyword>
<proteinExistence type="inferred from homology"/>
<dbReference type="GO" id="GO:0006637">
    <property type="term" value="P:acyl-CoA metabolic process"/>
    <property type="evidence" value="ECO:0007669"/>
    <property type="project" value="InterPro"/>
</dbReference>
<evidence type="ECO:0000313" key="5">
    <source>
        <dbReference type="EMBL" id="KAF2147894.1"/>
    </source>
</evidence>
<organism evidence="5 6">
    <name type="scientific">Myriangium duriaei CBS 260.36</name>
    <dbReference type="NCBI Taxonomy" id="1168546"/>
    <lineage>
        <taxon>Eukaryota</taxon>
        <taxon>Fungi</taxon>
        <taxon>Dikarya</taxon>
        <taxon>Ascomycota</taxon>
        <taxon>Pezizomycotina</taxon>
        <taxon>Dothideomycetes</taxon>
        <taxon>Dothideomycetidae</taxon>
        <taxon>Myriangiales</taxon>
        <taxon>Myriangiaceae</taxon>
        <taxon>Myriangium</taxon>
    </lineage>
</organism>
<dbReference type="Gene3D" id="2.40.160.210">
    <property type="entry name" value="Acyl-CoA thioesterase, double hotdog domain"/>
    <property type="match status" value="1"/>
</dbReference>
<comment type="caution">
    <text evidence="5">The sequence shown here is derived from an EMBL/GenBank/DDBJ whole genome shotgun (WGS) entry which is preliminary data.</text>
</comment>
<evidence type="ECO:0000256" key="2">
    <source>
        <dbReference type="ARBA" id="ARBA00022801"/>
    </source>
</evidence>
<dbReference type="AlphaFoldDB" id="A0A9P4ISK4"/>
<dbReference type="PANTHER" id="PTHR11066:SF64">
    <property type="entry name" value="ACYL-COA THIOESTERASE (AFU_ORTHOLOGUE AFUA_1G12060)"/>
    <property type="match status" value="1"/>
</dbReference>
<dbReference type="PANTHER" id="PTHR11066">
    <property type="entry name" value="ACYL-COA THIOESTERASE"/>
    <property type="match status" value="1"/>
</dbReference>
<evidence type="ECO:0000259" key="4">
    <source>
        <dbReference type="Pfam" id="PF20789"/>
    </source>
</evidence>
<dbReference type="InterPro" id="IPR042171">
    <property type="entry name" value="Acyl-CoA_hotdog"/>
</dbReference>
<dbReference type="CDD" id="cd03445">
    <property type="entry name" value="Thioesterase_II_repeat2"/>
    <property type="match status" value="1"/>
</dbReference>
<dbReference type="InterPro" id="IPR003703">
    <property type="entry name" value="Acyl_CoA_thio"/>
</dbReference>
<feature type="domain" description="Acyl-CoA thioesterase-like C-terminal" evidence="4">
    <location>
        <begin position="198"/>
        <end position="317"/>
    </location>
</feature>
<feature type="domain" description="Acyl-CoA thioesterase-like N-terminal HotDog" evidence="3">
    <location>
        <begin position="38"/>
        <end position="118"/>
    </location>
</feature>
<accession>A0A9P4ISK4</accession>
<dbReference type="EMBL" id="ML996095">
    <property type="protein sequence ID" value="KAF2147894.1"/>
    <property type="molecule type" value="Genomic_DNA"/>
</dbReference>